<proteinExistence type="predicted"/>
<protein>
    <submittedName>
        <fullName evidence="1">Uncharacterized protein</fullName>
    </submittedName>
</protein>
<sequence length="99" mass="11349">MEIIRVNEMLAVMEMKGADGLPIPWSGRFIELNLKAGTGGKRISVKNVVLLGGGQSKSNYRNPNHYQNFTRNFRSINNQEIRKFHPLLMETFNDMRVVL</sequence>
<gene>
    <name evidence="1" type="ORF">GCM10023149_30820</name>
</gene>
<keyword evidence="2" id="KW-1185">Reference proteome</keyword>
<comment type="caution">
    <text evidence="1">The sequence shown here is derived from an EMBL/GenBank/DDBJ whole genome shotgun (WGS) entry which is preliminary data.</text>
</comment>
<name>A0ABP8GNV8_9SPHI</name>
<evidence type="ECO:0000313" key="1">
    <source>
        <dbReference type="EMBL" id="GAA4327439.1"/>
    </source>
</evidence>
<dbReference type="RefSeq" id="WP_345212018.1">
    <property type="nucleotide sequence ID" value="NZ_BAABFT010000008.1"/>
</dbReference>
<dbReference type="EMBL" id="BAABFT010000008">
    <property type="protein sequence ID" value="GAA4327439.1"/>
    <property type="molecule type" value="Genomic_DNA"/>
</dbReference>
<evidence type="ECO:0000313" key="2">
    <source>
        <dbReference type="Proteomes" id="UP001500582"/>
    </source>
</evidence>
<accession>A0ABP8GNV8</accession>
<dbReference type="Proteomes" id="UP001500582">
    <property type="component" value="Unassembled WGS sequence"/>
</dbReference>
<reference evidence="2" key="1">
    <citation type="journal article" date="2019" name="Int. J. Syst. Evol. Microbiol.">
        <title>The Global Catalogue of Microorganisms (GCM) 10K type strain sequencing project: providing services to taxonomists for standard genome sequencing and annotation.</title>
        <authorList>
            <consortium name="The Broad Institute Genomics Platform"/>
            <consortium name="The Broad Institute Genome Sequencing Center for Infectious Disease"/>
            <person name="Wu L."/>
            <person name="Ma J."/>
        </authorList>
    </citation>
    <scope>NUCLEOTIDE SEQUENCE [LARGE SCALE GENOMIC DNA]</scope>
    <source>
        <strain evidence="2">JCM 17705</strain>
    </source>
</reference>
<organism evidence="1 2">
    <name type="scientific">Mucilaginibacter gynuensis</name>
    <dbReference type="NCBI Taxonomy" id="1302236"/>
    <lineage>
        <taxon>Bacteria</taxon>
        <taxon>Pseudomonadati</taxon>
        <taxon>Bacteroidota</taxon>
        <taxon>Sphingobacteriia</taxon>
        <taxon>Sphingobacteriales</taxon>
        <taxon>Sphingobacteriaceae</taxon>
        <taxon>Mucilaginibacter</taxon>
    </lineage>
</organism>